<evidence type="ECO:0000256" key="1">
    <source>
        <dbReference type="SAM" id="SignalP"/>
    </source>
</evidence>
<dbReference type="AlphaFoldDB" id="A0A9P6U605"/>
<feature type="signal peptide" evidence="1">
    <location>
        <begin position="1"/>
        <end position="23"/>
    </location>
</feature>
<gene>
    <name evidence="2" type="ORF">BG011_001716</name>
</gene>
<reference evidence="2" key="1">
    <citation type="journal article" date="2020" name="Fungal Divers.">
        <title>Resolving the Mortierellaceae phylogeny through synthesis of multi-gene phylogenetics and phylogenomics.</title>
        <authorList>
            <person name="Vandepol N."/>
            <person name="Liber J."/>
            <person name="Desiro A."/>
            <person name="Na H."/>
            <person name="Kennedy M."/>
            <person name="Barry K."/>
            <person name="Grigoriev I.V."/>
            <person name="Miller A.N."/>
            <person name="O'Donnell K."/>
            <person name="Stajich J.E."/>
            <person name="Bonito G."/>
        </authorList>
    </citation>
    <scope>NUCLEOTIDE SEQUENCE</scope>
    <source>
        <strain evidence="2">KOD948</strain>
    </source>
</reference>
<accession>A0A9P6U605</accession>
<evidence type="ECO:0000313" key="2">
    <source>
        <dbReference type="EMBL" id="KAG0260653.1"/>
    </source>
</evidence>
<feature type="chain" id="PRO_5040319016" evidence="1">
    <location>
        <begin position="24"/>
        <end position="114"/>
    </location>
</feature>
<comment type="caution">
    <text evidence="2">The sequence shown here is derived from an EMBL/GenBank/DDBJ whole genome shotgun (WGS) entry which is preliminary data.</text>
</comment>
<sequence length="114" mass="11860">MFASKKIACICTLFAMAASLVVAANQDAVPVSGSSSMAAPEMEVMDKAQFTTPEAVAIGGIASAVAPTAVAHSTASAQETVIPDTAYTPLVSKRACCGHDHCDNYCCEDWWCCH</sequence>
<dbReference type="EMBL" id="JAAAJA010000148">
    <property type="protein sequence ID" value="KAG0260653.1"/>
    <property type="molecule type" value="Genomic_DNA"/>
</dbReference>
<keyword evidence="1" id="KW-0732">Signal</keyword>
<proteinExistence type="predicted"/>
<dbReference type="Proteomes" id="UP000726737">
    <property type="component" value="Unassembled WGS sequence"/>
</dbReference>
<organism evidence="2 3">
    <name type="scientific">Mortierella polycephala</name>
    <dbReference type="NCBI Taxonomy" id="41804"/>
    <lineage>
        <taxon>Eukaryota</taxon>
        <taxon>Fungi</taxon>
        <taxon>Fungi incertae sedis</taxon>
        <taxon>Mucoromycota</taxon>
        <taxon>Mortierellomycotina</taxon>
        <taxon>Mortierellomycetes</taxon>
        <taxon>Mortierellales</taxon>
        <taxon>Mortierellaceae</taxon>
        <taxon>Mortierella</taxon>
    </lineage>
</organism>
<keyword evidence="3" id="KW-1185">Reference proteome</keyword>
<evidence type="ECO:0000313" key="3">
    <source>
        <dbReference type="Proteomes" id="UP000726737"/>
    </source>
</evidence>
<name>A0A9P6U605_9FUNG</name>
<protein>
    <submittedName>
        <fullName evidence="2">Uncharacterized protein</fullName>
    </submittedName>
</protein>